<keyword evidence="1" id="KW-0472">Membrane</keyword>
<reference evidence="2 3" key="1">
    <citation type="submission" date="2015-07" db="EMBL/GenBank/DDBJ databases">
        <title>Complete genome sequence of Mycobacterium goodii X7B, a facultative thermophilic biodesulfurizing bacterium.</title>
        <authorList>
            <person name="Yu B."/>
            <person name="Li F."/>
            <person name="Xu P."/>
        </authorList>
    </citation>
    <scope>NUCLEOTIDE SEQUENCE [LARGE SCALE GENOMIC DNA]</scope>
    <source>
        <strain evidence="2 3">X7B</strain>
    </source>
</reference>
<dbReference type="OrthoDB" id="4571146at2"/>
<dbReference type="STRING" id="134601.AFA91_20720"/>
<gene>
    <name evidence="2" type="ORF">AFA91_20720</name>
</gene>
<evidence type="ECO:0000256" key="1">
    <source>
        <dbReference type="SAM" id="Phobius"/>
    </source>
</evidence>
<evidence type="ECO:0000313" key="2">
    <source>
        <dbReference type="EMBL" id="AKS33909.1"/>
    </source>
</evidence>
<dbReference type="KEGG" id="mgo:AFA91_20720"/>
<keyword evidence="1" id="KW-0812">Transmembrane</keyword>
<accession>A0A0K0X903</accession>
<evidence type="ECO:0000313" key="3">
    <source>
        <dbReference type="Proteomes" id="UP000062255"/>
    </source>
</evidence>
<sequence>MKRLVVAGFLLLAVVELAALAVPDRAVIGWATGGALAVLLIAVRWALRDDPPTDERSTAAQDAAELLARWQSETEILISRADSTRSQWDRHLRPRLAREFAAATGQRLVGDRSAFGAAGRMLFGDRLWQWVDPNNVTSAHDDEPGPGRAVLGEILQRLEQL</sequence>
<dbReference type="Proteomes" id="UP000062255">
    <property type="component" value="Chromosome"/>
</dbReference>
<feature type="transmembrane region" description="Helical" evidence="1">
    <location>
        <begin position="28"/>
        <end position="47"/>
    </location>
</feature>
<dbReference type="PATRIC" id="fig|134601.6.peg.4283"/>
<organism evidence="2 3">
    <name type="scientific">Mycolicibacterium goodii</name>
    <name type="common">Mycobacterium goodii</name>
    <dbReference type="NCBI Taxonomy" id="134601"/>
    <lineage>
        <taxon>Bacteria</taxon>
        <taxon>Bacillati</taxon>
        <taxon>Actinomycetota</taxon>
        <taxon>Actinomycetes</taxon>
        <taxon>Mycobacteriales</taxon>
        <taxon>Mycobacteriaceae</taxon>
        <taxon>Mycolicibacterium</taxon>
    </lineage>
</organism>
<dbReference type="AlphaFoldDB" id="A0A0K0X903"/>
<proteinExistence type="predicted"/>
<dbReference type="RefSeq" id="WP_049746359.1">
    <property type="nucleotide sequence ID" value="NZ_CP012150.1"/>
</dbReference>
<keyword evidence="1" id="KW-1133">Transmembrane helix</keyword>
<dbReference type="EMBL" id="CP012150">
    <property type="protein sequence ID" value="AKS33909.1"/>
    <property type="molecule type" value="Genomic_DNA"/>
</dbReference>
<protein>
    <submittedName>
        <fullName evidence="2">Uncharacterized protein</fullName>
    </submittedName>
</protein>
<name>A0A0K0X903_MYCGD</name>